<dbReference type="EMBL" id="FNLC01000003">
    <property type="protein sequence ID" value="SDR30743.1"/>
    <property type="molecule type" value="Genomic_DNA"/>
</dbReference>
<accession>A0A1H1HZB7</accession>
<dbReference type="OrthoDB" id="307029at2157"/>
<dbReference type="STRING" id="1095778.SAMN04489842_3173"/>
<feature type="transmembrane region" description="Helical" evidence="7">
    <location>
        <begin position="103"/>
        <end position="125"/>
    </location>
</feature>
<evidence type="ECO:0000313" key="9">
    <source>
        <dbReference type="Proteomes" id="UP000198848"/>
    </source>
</evidence>
<dbReference type="GO" id="GO:0016758">
    <property type="term" value="F:hexosyltransferase activity"/>
    <property type="evidence" value="ECO:0007669"/>
    <property type="project" value="InterPro"/>
</dbReference>
<feature type="transmembrane region" description="Helical" evidence="7">
    <location>
        <begin position="181"/>
        <end position="203"/>
    </location>
</feature>
<keyword evidence="2" id="KW-1003">Cell membrane</keyword>
<keyword evidence="6 7" id="KW-0472">Membrane</keyword>
<feature type="transmembrane region" description="Helical" evidence="7">
    <location>
        <begin position="359"/>
        <end position="375"/>
    </location>
</feature>
<organism evidence="8 9">
    <name type="scientific">Natronobacterium texcoconense</name>
    <dbReference type="NCBI Taxonomy" id="1095778"/>
    <lineage>
        <taxon>Archaea</taxon>
        <taxon>Methanobacteriati</taxon>
        <taxon>Methanobacteriota</taxon>
        <taxon>Stenosarchaea group</taxon>
        <taxon>Halobacteria</taxon>
        <taxon>Halobacteriales</taxon>
        <taxon>Natrialbaceae</taxon>
        <taxon>Natronobacterium</taxon>
    </lineage>
</organism>
<evidence type="ECO:0000256" key="3">
    <source>
        <dbReference type="ARBA" id="ARBA00022679"/>
    </source>
</evidence>
<dbReference type="AlphaFoldDB" id="A0A1H1HZB7"/>
<feature type="transmembrane region" description="Helical" evidence="7">
    <location>
        <begin position="209"/>
        <end position="230"/>
    </location>
</feature>
<dbReference type="Pfam" id="PF09594">
    <property type="entry name" value="GT87"/>
    <property type="match status" value="1"/>
</dbReference>
<dbReference type="Proteomes" id="UP000198848">
    <property type="component" value="Unassembled WGS sequence"/>
</dbReference>
<evidence type="ECO:0008006" key="10">
    <source>
        <dbReference type="Google" id="ProtNLM"/>
    </source>
</evidence>
<feature type="transmembrane region" description="Helical" evidence="7">
    <location>
        <begin position="448"/>
        <end position="465"/>
    </location>
</feature>
<feature type="transmembrane region" description="Helical" evidence="7">
    <location>
        <begin position="381"/>
        <end position="400"/>
    </location>
</feature>
<proteinExistence type="predicted"/>
<keyword evidence="3" id="KW-0808">Transferase</keyword>
<keyword evidence="4 7" id="KW-0812">Transmembrane</keyword>
<name>A0A1H1HZB7_NATTX</name>
<gene>
    <name evidence="8" type="ORF">SAMN04489842_3173</name>
</gene>
<feature type="transmembrane region" description="Helical" evidence="7">
    <location>
        <begin position="283"/>
        <end position="305"/>
    </location>
</feature>
<evidence type="ECO:0000256" key="1">
    <source>
        <dbReference type="ARBA" id="ARBA00004651"/>
    </source>
</evidence>
<evidence type="ECO:0000256" key="4">
    <source>
        <dbReference type="ARBA" id="ARBA00022692"/>
    </source>
</evidence>
<evidence type="ECO:0000256" key="7">
    <source>
        <dbReference type="SAM" id="Phobius"/>
    </source>
</evidence>
<evidence type="ECO:0000256" key="2">
    <source>
        <dbReference type="ARBA" id="ARBA00022475"/>
    </source>
</evidence>
<keyword evidence="5 7" id="KW-1133">Transmembrane helix</keyword>
<evidence type="ECO:0000256" key="6">
    <source>
        <dbReference type="ARBA" id="ARBA00023136"/>
    </source>
</evidence>
<reference evidence="9" key="1">
    <citation type="submission" date="2016-10" db="EMBL/GenBank/DDBJ databases">
        <authorList>
            <person name="Varghese N."/>
            <person name="Submissions S."/>
        </authorList>
    </citation>
    <scope>NUCLEOTIDE SEQUENCE [LARGE SCALE GENOMIC DNA]</scope>
    <source>
        <strain evidence="9">DSM 24767</strain>
    </source>
</reference>
<feature type="transmembrane region" description="Helical" evidence="7">
    <location>
        <begin position="132"/>
        <end position="150"/>
    </location>
</feature>
<protein>
    <recommendedName>
        <fullName evidence="10">DUF2029 domain-containing protein</fullName>
    </recommendedName>
</protein>
<dbReference type="InterPro" id="IPR018584">
    <property type="entry name" value="GT87"/>
</dbReference>
<comment type="subcellular location">
    <subcellularLocation>
        <location evidence="1">Cell membrane</location>
        <topology evidence="1">Multi-pass membrane protein</topology>
    </subcellularLocation>
</comment>
<evidence type="ECO:0000256" key="5">
    <source>
        <dbReference type="ARBA" id="ARBA00022989"/>
    </source>
</evidence>
<sequence>MRRPLVSRPYLGAWLVLLWSAALAYSTYVNFLGLSFRPLEWSPDDRLGVNYYVYHYSAEALLAGEDFYAATPPGFGDHYTYLYPPVTILTWVPFTALESFHGFLLLTAITIAVSAASAVAIVRFVEDGWDRTLGWLDVGAIFLFFLGIHSTGTLNFGNINLLLAAGIVFGFLALDRGREVTAGVLFGAVALMKVFPALVGLYLLRIRSWAAIAGATATGLGGLAASAIVFGPDTLYRFFFEILLPRSDTAAFVGGYPPDGTYYVTIQRPLSHIIWNVYPDAPAAVLPIAAALVLGAVLAYCYLGLETKTDHLVAIHATLTATVIFMSSFRFYLALVFLSWVPLLYVWHEEPDDQRRGQAVVLGVGLLAVAYLWYAPLIWSYWPLVVAFFAAGVGVVYAWYEDVVPTLFVLGGLIASITSRPSSMVSNVQEYPGPLSTLLEPLVTVGTLQLYGLLVMLAACLLYKYRQGVGVADVREAGRVLRTDLEEGTRTVRARLNG</sequence>
<keyword evidence="9" id="KW-1185">Reference proteome</keyword>
<dbReference type="RefSeq" id="WP_090383800.1">
    <property type="nucleotide sequence ID" value="NZ_FNLC01000003.1"/>
</dbReference>
<dbReference type="GO" id="GO:0005886">
    <property type="term" value="C:plasma membrane"/>
    <property type="evidence" value="ECO:0007669"/>
    <property type="project" value="UniProtKB-SubCell"/>
</dbReference>
<evidence type="ECO:0000313" key="8">
    <source>
        <dbReference type="EMBL" id="SDR30743.1"/>
    </source>
</evidence>